<feature type="domain" description="Methyltransferase" evidence="2">
    <location>
        <begin position="72"/>
        <end position="168"/>
    </location>
</feature>
<comment type="caution">
    <text evidence="3">The sequence shown here is derived from an EMBL/GenBank/DDBJ whole genome shotgun (WGS) entry which is preliminary data.</text>
</comment>
<dbReference type="PANTHER" id="PTHR43591">
    <property type="entry name" value="METHYLTRANSFERASE"/>
    <property type="match status" value="1"/>
</dbReference>
<evidence type="ECO:0000259" key="2">
    <source>
        <dbReference type="Pfam" id="PF13649"/>
    </source>
</evidence>
<gene>
    <name evidence="3" type="ORF">SO3561_00993</name>
</gene>
<organism evidence="3 4">
    <name type="scientific">Streptomyces olivochromogenes</name>
    <dbReference type="NCBI Taxonomy" id="1963"/>
    <lineage>
        <taxon>Bacteria</taxon>
        <taxon>Bacillati</taxon>
        <taxon>Actinomycetota</taxon>
        <taxon>Actinomycetes</taxon>
        <taxon>Kitasatosporales</taxon>
        <taxon>Streptomycetaceae</taxon>
        <taxon>Streptomyces</taxon>
    </lineage>
</organism>
<dbReference type="GO" id="GO:0032259">
    <property type="term" value="P:methylation"/>
    <property type="evidence" value="ECO:0007669"/>
    <property type="project" value="UniProtKB-KW"/>
</dbReference>
<accession>A0A250V5Y2</accession>
<evidence type="ECO:0000313" key="4">
    <source>
        <dbReference type="Proteomes" id="UP000217446"/>
    </source>
</evidence>
<dbReference type="Pfam" id="PF13649">
    <property type="entry name" value="Methyltransf_25"/>
    <property type="match status" value="1"/>
</dbReference>
<dbReference type="PANTHER" id="PTHR43591:SF24">
    <property type="entry name" value="2-METHOXY-6-POLYPRENYL-1,4-BENZOQUINOL METHYLASE, MITOCHONDRIAL"/>
    <property type="match status" value="1"/>
</dbReference>
<evidence type="ECO:0000256" key="1">
    <source>
        <dbReference type="SAM" id="MobiDB-lite"/>
    </source>
</evidence>
<proteinExistence type="predicted"/>
<dbReference type="AlphaFoldDB" id="A0A250V5Y2"/>
<dbReference type="InterPro" id="IPR041698">
    <property type="entry name" value="Methyltransf_25"/>
</dbReference>
<dbReference type="Proteomes" id="UP000217446">
    <property type="component" value="Unassembled WGS sequence"/>
</dbReference>
<dbReference type="CDD" id="cd02440">
    <property type="entry name" value="AdoMet_MTases"/>
    <property type="match status" value="1"/>
</dbReference>
<dbReference type="RefSeq" id="WP_096239674.1">
    <property type="nucleotide sequence ID" value="NZ_BDQI01000001.1"/>
</dbReference>
<keyword evidence="3" id="KW-0808">Transferase</keyword>
<dbReference type="GO" id="GO:0008168">
    <property type="term" value="F:methyltransferase activity"/>
    <property type="evidence" value="ECO:0007669"/>
    <property type="project" value="UniProtKB-KW"/>
</dbReference>
<dbReference type="SUPFAM" id="SSF53335">
    <property type="entry name" value="S-adenosyl-L-methionine-dependent methyltransferases"/>
    <property type="match status" value="1"/>
</dbReference>
<dbReference type="EMBL" id="BDQI01000001">
    <property type="protein sequence ID" value="GAX49504.1"/>
    <property type="molecule type" value="Genomic_DNA"/>
</dbReference>
<sequence length="238" mass="25946">MHRITTAPVAPILARTRWAVAAGAGAALAAAWWLGDTAPYPYAQRGLLDVPLPFLTADRMDAVLRPRLGERILEIGPGTGLQSLHVAPQLGPEGRLDVLDIQQEMLDHVMCRAERDALATIRPTRSDARELPYADGTFDAVYAVTALGEIPEPDRVLREAARVLAPGGRLVIGEFFDRHWIPFGRLHRLADAAGLHLTERRGPSPAYLARFRPCGAHAPVRQGEHLADGDRESDDGRA</sequence>
<feature type="region of interest" description="Disordered" evidence="1">
    <location>
        <begin position="219"/>
        <end position="238"/>
    </location>
</feature>
<feature type="compositionally biased region" description="Basic and acidic residues" evidence="1">
    <location>
        <begin position="222"/>
        <end position="238"/>
    </location>
</feature>
<dbReference type="Gene3D" id="3.40.50.150">
    <property type="entry name" value="Vaccinia Virus protein VP39"/>
    <property type="match status" value="1"/>
</dbReference>
<dbReference type="InterPro" id="IPR029063">
    <property type="entry name" value="SAM-dependent_MTases_sf"/>
</dbReference>
<evidence type="ECO:0000313" key="3">
    <source>
        <dbReference type="EMBL" id="GAX49504.1"/>
    </source>
</evidence>
<keyword evidence="3" id="KW-0489">Methyltransferase</keyword>
<keyword evidence="4" id="KW-1185">Reference proteome</keyword>
<protein>
    <submittedName>
        <fullName evidence="3">Putative menaquinone biosynthesis methyltransferase</fullName>
    </submittedName>
</protein>
<reference evidence="4" key="1">
    <citation type="submission" date="2017-05" db="EMBL/GenBank/DDBJ databases">
        <title>Streptomyces olivochromogenes NBRC 3561 whole genome shotgun sequence.</title>
        <authorList>
            <person name="Dohra H."/>
            <person name="Kodani S."/>
        </authorList>
    </citation>
    <scope>NUCLEOTIDE SEQUENCE [LARGE SCALE GENOMIC DNA]</scope>
    <source>
        <strain evidence="4">NBRC 3561</strain>
    </source>
</reference>
<name>A0A250V5Y2_STROL</name>